<dbReference type="InterPro" id="IPR005097">
    <property type="entry name" value="Sacchrp_dh_NADP-bd"/>
</dbReference>
<dbReference type="EMBL" id="AP018711">
    <property type="protein sequence ID" value="BBE34499.1"/>
    <property type="molecule type" value="Genomic_DNA"/>
</dbReference>
<dbReference type="AlphaFoldDB" id="A0AAD1G1A4"/>
<dbReference type="RefSeq" id="WP_121047964.1">
    <property type="nucleotide sequence ID" value="NZ_AP018711.1"/>
</dbReference>
<keyword evidence="6" id="KW-1185">Reference proteome</keyword>
<dbReference type="InterPro" id="IPR045982">
    <property type="entry name" value="DUF5938"/>
</dbReference>
<dbReference type="PANTHER" id="PTHR43781:SF1">
    <property type="entry name" value="SACCHAROPINE DEHYDROGENASE"/>
    <property type="match status" value="1"/>
</dbReference>
<evidence type="ECO:0000313" key="4">
    <source>
        <dbReference type="EMBL" id="RKS91520.1"/>
    </source>
</evidence>
<dbReference type="InterPro" id="IPR036291">
    <property type="entry name" value="NAD(P)-bd_dom_sf"/>
</dbReference>
<organism evidence="3 5">
    <name type="scientific">Sphingosinicella microcystinivorans</name>
    <dbReference type="NCBI Taxonomy" id="335406"/>
    <lineage>
        <taxon>Bacteria</taxon>
        <taxon>Pseudomonadati</taxon>
        <taxon>Pseudomonadota</taxon>
        <taxon>Alphaproteobacteria</taxon>
        <taxon>Sphingomonadales</taxon>
        <taxon>Sphingosinicellaceae</taxon>
        <taxon>Sphingosinicella</taxon>
    </lineage>
</organism>
<reference evidence="4 6" key="2">
    <citation type="submission" date="2018-10" db="EMBL/GenBank/DDBJ databases">
        <title>Genomic Encyclopedia of Type Strains, Phase IV (KMG-IV): sequencing the most valuable type-strain genomes for metagenomic binning, comparative biology and taxonomic classification.</title>
        <authorList>
            <person name="Goeker M."/>
        </authorList>
    </citation>
    <scope>NUCLEOTIDE SEQUENCE [LARGE SCALE GENOMIC DNA]</scope>
    <source>
        <strain evidence="4 6">DSM 19791</strain>
    </source>
</reference>
<evidence type="ECO:0000313" key="6">
    <source>
        <dbReference type="Proteomes" id="UP000276029"/>
    </source>
</evidence>
<evidence type="ECO:0000313" key="3">
    <source>
        <dbReference type="EMBL" id="BBE34499.1"/>
    </source>
</evidence>
<accession>A0AAD1G1A4</accession>
<dbReference type="KEGG" id="smic:SmB9_21570"/>
<dbReference type="PANTHER" id="PTHR43781">
    <property type="entry name" value="SACCHAROPINE DEHYDROGENASE"/>
    <property type="match status" value="1"/>
</dbReference>
<reference evidence="3 5" key="1">
    <citation type="submission" date="2018-06" db="EMBL/GenBank/DDBJ databases">
        <title>Complete Genome Sequence of the Microcystin-Degrading Bacterium Sphingosinicella microcystinivorans Strain B-9.</title>
        <authorList>
            <person name="Jin H."/>
            <person name="Nishizawa T."/>
            <person name="Guo Y."/>
            <person name="Nishizawa A."/>
            <person name="Park H."/>
            <person name="Kato H."/>
            <person name="Tsuji K."/>
            <person name="Harada K."/>
        </authorList>
    </citation>
    <scope>NUCLEOTIDE SEQUENCE [LARGE SCALE GENOMIC DNA]</scope>
    <source>
        <strain evidence="3 5">B9</strain>
    </source>
</reference>
<evidence type="ECO:0000259" key="2">
    <source>
        <dbReference type="Pfam" id="PF19362"/>
    </source>
</evidence>
<dbReference type="Pfam" id="PF03435">
    <property type="entry name" value="Sacchrp_dh_NADP"/>
    <property type="match status" value="1"/>
</dbReference>
<dbReference type="Proteomes" id="UP000276029">
    <property type="component" value="Unassembled WGS sequence"/>
</dbReference>
<evidence type="ECO:0000313" key="5">
    <source>
        <dbReference type="Proteomes" id="UP000275727"/>
    </source>
</evidence>
<proteinExistence type="predicted"/>
<gene>
    <name evidence="4" type="ORF">DFR51_1085</name>
    <name evidence="3" type="ORF">SmB9_21570</name>
</gene>
<name>A0AAD1G1A4_SPHMI</name>
<dbReference type="EMBL" id="RBWX01000007">
    <property type="protein sequence ID" value="RKS91520.1"/>
    <property type="molecule type" value="Genomic_DNA"/>
</dbReference>
<dbReference type="Proteomes" id="UP000275727">
    <property type="component" value="Chromosome"/>
</dbReference>
<evidence type="ECO:0000259" key="1">
    <source>
        <dbReference type="Pfam" id="PF03435"/>
    </source>
</evidence>
<sequence length="369" mass="40166">MSAPVIVYGASGYTGKLISWHLAEAGIPFIAAGRDQKRLEEQMARVPELKGASFECRAVSHDAASLAKLFADAKVVYNVTGPFMQLGDPVVQACLDAGCHYLDTTGEADWMRHVRETYGAKFAARGLLLAPATSYMWAAGNIAAEIALEIPGIDSLDILYLADSATSVASTKSFLRMCTRPQYYIEHRQLVQWPMATSYLVKAPDSHRLFRGLPWSGGGEPVWYEGDARVSNCSTLVGFRSQAMFDAVIATLEKFEKEYSHLPDAEQERICNELGGQLTQVEPDRENPDVNRSVISCIGRGNTSGVSVILRGNSPYIQTGLLAAEGCRRILGGQLLAAGFQSPAKAFGARAILNVWAEHGYHTWEAQAT</sequence>
<dbReference type="SUPFAM" id="SSF51735">
    <property type="entry name" value="NAD(P)-binding Rossmann-fold domains"/>
    <property type="match status" value="1"/>
</dbReference>
<feature type="domain" description="Saccharopine dehydrogenase NADP binding" evidence="1">
    <location>
        <begin position="5"/>
        <end position="117"/>
    </location>
</feature>
<feature type="domain" description="DUF5938" evidence="2">
    <location>
        <begin position="139"/>
        <end position="360"/>
    </location>
</feature>
<dbReference type="Pfam" id="PF19362">
    <property type="entry name" value="DUF5938"/>
    <property type="match status" value="1"/>
</dbReference>
<protein>
    <submittedName>
        <fullName evidence="3 4">Saccharopine dehydrogenase</fullName>
    </submittedName>
</protein>
<dbReference type="Gene3D" id="3.40.50.720">
    <property type="entry name" value="NAD(P)-binding Rossmann-like Domain"/>
    <property type="match status" value="1"/>
</dbReference>